<keyword evidence="3" id="KW-1185">Reference proteome</keyword>
<gene>
    <name evidence="2" type="ORF">POSPLADRAFT_1127489</name>
</gene>
<accession>A0A1X6NEQ8</accession>
<dbReference type="Proteomes" id="UP000194127">
    <property type="component" value="Unassembled WGS sequence"/>
</dbReference>
<dbReference type="GeneID" id="36328584"/>
<sequence>MDDHTPPGDTHGGHVEHAYAVSPPHFAFDDAFSDADDAEERLEFSPEAIREDIAKTFTNLDKHVAQDEAEDFARKIGFAVDSNTSVSTFDIDAAASEPRSPAASPPGMVRSMSTASHVTSLASPGSLYDIPLSESASGLRISDEPSSYFHEHDAAEQVRDAIPERKSSPKPAQEHPPVVVEVKSDPVHETDNYVEVAPRSVSHDEFRARTVSPQPTTPQSAASIVSSLSAASIASTSTSHIPTSASLPSPASNASNVSNMSNMSNMSTTSTTSAPSTFQHRQVRSLGPSALDRFISHTRPSFLPPKPRTEDKKHLADWEAMMKRSRVAEEKRRKALQERRYARERKIEESIGIWERDIVPDWTVVQRNPAMRKLWWGGIPTKLRATMWQNAAGRAGAYKNGLLQNLVHLGHAAIMRPQPLRRNAP</sequence>
<evidence type="ECO:0008006" key="4">
    <source>
        <dbReference type="Google" id="ProtNLM"/>
    </source>
</evidence>
<protein>
    <recommendedName>
        <fullName evidence="4">Rab-GAP TBC domain-containing protein</fullName>
    </recommendedName>
</protein>
<proteinExistence type="predicted"/>
<feature type="region of interest" description="Disordered" evidence="1">
    <location>
        <begin position="1"/>
        <end position="20"/>
    </location>
</feature>
<name>A0A1X6NEQ8_9APHY</name>
<reference evidence="2 3" key="1">
    <citation type="submission" date="2017-04" db="EMBL/GenBank/DDBJ databases">
        <title>Genome Sequence of the Model Brown-Rot Fungus Postia placenta SB12.</title>
        <authorList>
            <consortium name="DOE Joint Genome Institute"/>
            <person name="Gaskell J."/>
            <person name="Kersten P."/>
            <person name="Larrondo L.F."/>
            <person name="Canessa P."/>
            <person name="Martinez D."/>
            <person name="Hibbett D."/>
            <person name="Schmoll M."/>
            <person name="Kubicek C.P."/>
            <person name="Martinez A.T."/>
            <person name="Yadav J."/>
            <person name="Master E."/>
            <person name="Magnuson J.K."/>
            <person name="James T."/>
            <person name="Yaver D."/>
            <person name="Berka R."/>
            <person name="Labutti K."/>
            <person name="Lipzen A."/>
            <person name="Aerts A."/>
            <person name="Barry K."/>
            <person name="Henrissat B."/>
            <person name="Blanchette R."/>
            <person name="Grigoriev I."/>
            <person name="Cullen D."/>
        </authorList>
    </citation>
    <scope>NUCLEOTIDE SEQUENCE [LARGE SCALE GENOMIC DNA]</scope>
    <source>
        <strain evidence="2 3">MAD-698-R-SB12</strain>
    </source>
</reference>
<dbReference type="Gene3D" id="1.10.10.750">
    <property type="entry name" value="Ypt/Rab-GAP domain of gyp1p, domain 1"/>
    <property type="match status" value="1"/>
</dbReference>
<dbReference type="RefSeq" id="XP_024343730.1">
    <property type="nucleotide sequence ID" value="XM_024483635.1"/>
</dbReference>
<dbReference type="EMBL" id="KZ110591">
    <property type="protein sequence ID" value="OSX66936.1"/>
    <property type="molecule type" value="Genomic_DNA"/>
</dbReference>
<dbReference type="STRING" id="670580.A0A1X6NEQ8"/>
<evidence type="ECO:0000256" key="1">
    <source>
        <dbReference type="SAM" id="MobiDB-lite"/>
    </source>
</evidence>
<feature type="compositionally biased region" description="Basic and acidic residues" evidence="1">
    <location>
        <begin position="1"/>
        <end position="17"/>
    </location>
</feature>
<evidence type="ECO:0000313" key="2">
    <source>
        <dbReference type="EMBL" id="OSX66936.1"/>
    </source>
</evidence>
<evidence type="ECO:0000313" key="3">
    <source>
        <dbReference type="Proteomes" id="UP000194127"/>
    </source>
</evidence>
<dbReference type="AlphaFoldDB" id="A0A1X6NEQ8"/>
<organism evidence="2 3">
    <name type="scientific">Postia placenta MAD-698-R-SB12</name>
    <dbReference type="NCBI Taxonomy" id="670580"/>
    <lineage>
        <taxon>Eukaryota</taxon>
        <taxon>Fungi</taxon>
        <taxon>Dikarya</taxon>
        <taxon>Basidiomycota</taxon>
        <taxon>Agaricomycotina</taxon>
        <taxon>Agaricomycetes</taxon>
        <taxon>Polyporales</taxon>
        <taxon>Adustoporiaceae</taxon>
        <taxon>Rhodonia</taxon>
    </lineage>
</organism>
<feature type="region of interest" description="Disordered" evidence="1">
    <location>
        <begin position="239"/>
        <end position="277"/>
    </location>
</feature>
<dbReference type="OrthoDB" id="289721at2759"/>